<dbReference type="GO" id="GO:0003677">
    <property type="term" value="F:DNA binding"/>
    <property type="evidence" value="ECO:0007669"/>
    <property type="project" value="InterPro"/>
</dbReference>
<dbReference type="Proteomes" id="UP000249451">
    <property type="component" value="Unassembled WGS sequence"/>
</dbReference>
<dbReference type="SUPFAM" id="SSF47413">
    <property type="entry name" value="lambda repressor-like DNA-binding domains"/>
    <property type="match status" value="1"/>
</dbReference>
<name>A0A2W5CXQ4_9CORY</name>
<comment type="caution">
    <text evidence="3">The sequence shown here is derived from an EMBL/GenBank/DDBJ whole genome shotgun (WGS) entry which is preliminary data.</text>
</comment>
<gene>
    <name evidence="3" type="ORF">DI609_07705</name>
</gene>
<dbReference type="Gene3D" id="1.10.260.40">
    <property type="entry name" value="lambda repressor-like DNA-binding domains"/>
    <property type="match status" value="1"/>
</dbReference>
<dbReference type="EMBL" id="QFNY01000176">
    <property type="protein sequence ID" value="PZO99725.1"/>
    <property type="molecule type" value="Genomic_DNA"/>
</dbReference>
<evidence type="ECO:0000313" key="4">
    <source>
        <dbReference type="Proteomes" id="UP000249451"/>
    </source>
</evidence>
<dbReference type="SMART" id="SM00530">
    <property type="entry name" value="HTH_XRE"/>
    <property type="match status" value="1"/>
</dbReference>
<proteinExistence type="predicted"/>
<sequence>MSNGVIPTLTQGQRLQISREYVGLTQAEMAERLGVSLATVQRAETGRTNPRKTMVMAWSLASGVNGYWLETGKTPGGNDPDGGGQWWAIRDSNPGPTD</sequence>
<dbReference type="AlphaFoldDB" id="A0A2W5CXQ4"/>
<dbReference type="Pfam" id="PF13560">
    <property type="entry name" value="HTH_31"/>
    <property type="match status" value="1"/>
</dbReference>
<evidence type="ECO:0000259" key="2">
    <source>
        <dbReference type="PROSITE" id="PS50943"/>
    </source>
</evidence>
<feature type="region of interest" description="Disordered" evidence="1">
    <location>
        <begin position="72"/>
        <end position="98"/>
    </location>
</feature>
<accession>A0A2W5CXQ4</accession>
<evidence type="ECO:0000313" key="3">
    <source>
        <dbReference type="EMBL" id="PZO99725.1"/>
    </source>
</evidence>
<dbReference type="PROSITE" id="PS50943">
    <property type="entry name" value="HTH_CROC1"/>
    <property type="match status" value="1"/>
</dbReference>
<dbReference type="InterPro" id="IPR001387">
    <property type="entry name" value="Cro/C1-type_HTH"/>
</dbReference>
<organism evidence="3 4">
    <name type="scientific">Corynebacterium urealyticum</name>
    <dbReference type="NCBI Taxonomy" id="43771"/>
    <lineage>
        <taxon>Bacteria</taxon>
        <taxon>Bacillati</taxon>
        <taxon>Actinomycetota</taxon>
        <taxon>Actinomycetes</taxon>
        <taxon>Mycobacteriales</taxon>
        <taxon>Corynebacteriaceae</taxon>
        <taxon>Corynebacterium</taxon>
    </lineage>
</organism>
<feature type="domain" description="HTH cro/C1-type" evidence="2">
    <location>
        <begin position="15"/>
        <end position="50"/>
    </location>
</feature>
<reference evidence="3 4" key="1">
    <citation type="submission" date="2017-11" db="EMBL/GenBank/DDBJ databases">
        <title>Infants hospitalized years apart are colonized by the same room-sourced microbial strains.</title>
        <authorList>
            <person name="Brooks B."/>
            <person name="Olm M.R."/>
            <person name="Firek B.A."/>
            <person name="Baker R."/>
            <person name="Thomas B.C."/>
            <person name="Morowitz M.J."/>
            <person name="Banfield J.F."/>
        </authorList>
    </citation>
    <scope>NUCLEOTIDE SEQUENCE [LARGE SCALE GENOMIC DNA]</scope>
    <source>
        <strain evidence="3">S2_012_000_R3_87</strain>
    </source>
</reference>
<dbReference type="CDD" id="cd00093">
    <property type="entry name" value="HTH_XRE"/>
    <property type="match status" value="1"/>
</dbReference>
<protein>
    <submittedName>
        <fullName evidence="3">XRE family transcriptional regulator</fullName>
    </submittedName>
</protein>
<dbReference type="InterPro" id="IPR010982">
    <property type="entry name" value="Lambda_DNA-bd_dom_sf"/>
</dbReference>
<evidence type="ECO:0000256" key="1">
    <source>
        <dbReference type="SAM" id="MobiDB-lite"/>
    </source>
</evidence>